<organism evidence="2 3">
    <name type="scientific">Mya arenaria</name>
    <name type="common">Soft-shell clam</name>
    <dbReference type="NCBI Taxonomy" id="6604"/>
    <lineage>
        <taxon>Eukaryota</taxon>
        <taxon>Metazoa</taxon>
        <taxon>Spiralia</taxon>
        <taxon>Lophotrochozoa</taxon>
        <taxon>Mollusca</taxon>
        <taxon>Bivalvia</taxon>
        <taxon>Autobranchia</taxon>
        <taxon>Heteroconchia</taxon>
        <taxon>Euheterodonta</taxon>
        <taxon>Imparidentia</taxon>
        <taxon>Neoheterodontei</taxon>
        <taxon>Myida</taxon>
        <taxon>Myoidea</taxon>
        <taxon>Myidae</taxon>
        <taxon>Mya</taxon>
    </lineage>
</organism>
<feature type="compositionally biased region" description="Acidic residues" evidence="1">
    <location>
        <begin position="56"/>
        <end position="88"/>
    </location>
</feature>
<gene>
    <name evidence="2" type="ORF">MAR_035025</name>
</gene>
<dbReference type="Proteomes" id="UP001164746">
    <property type="component" value="Chromosome 7"/>
</dbReference>
<dbReference type="EMBL" id="CP111018">
    <property type="protein sequence ID" value="WAR09949.1"/>
    <property type="molecule type" value="Genomic_DNA"/>
</dbReference>
<accession>A0ABY7ENI3</accession>
<evidence type="ECO:0000313" key="3">
    <source>
        <dbReference type="Proteomes" id="UP001164746"/>
    </source>
</evidence>
<feature type="compositionally biased region" description="Basic and acidic residues" evidence="1">
    <location>
        <begin position="89"/>
        <end position="98"/>
    </location>
</feature>
<evidence type="ECO:0000256" key="1">
    <source>
        <dbReference type="SAM" id="MobiDB-lite"/>
    </source>
</evidence>
<protein>
    <submittedName>
        <fullName evidence="2">Uncharacterized protein</fullName>
    </submittedName>
</protein>
<feature type="compositionally biased region" description="Basic and acidic residues" evidence="1">
    <location>
        <begin position="129"/>
        <end position="141"/>
    </location>
</feature>
<proteinExistence type="predicted"/>
<feature type="region of interest" description="Disordered" evidence="1">
    <location>
        <begin position="1"/>
        <end position="20"/>
    </location>
</feature>
<keyword evidence="3" id="KW-1185">Reference proteome</keyword>
<evidence type="ECO:0000313" key="2">
    <source>
        <dbReference type="EMBL" id="WAR09949.1"/>
    </source>
</evidence>
<sequence length="271" mass="30505">MALIQQESLKEVSVSVDEKPAEKYSLIRESNSSSMCTHVQTEGESTILKYRVFAFAEEEEDDDDEEEEEEEEEEKEKEEAEEVEEVEAEEGREGRGRGDGGGGGGAEEGGRGRGAEHLMESSRSASGTNKDRDKDESESRCSETLSFCNDEEEETDINYELSGIFNRIKINKVYETDNPGMSFLYDFLAPLLYIASRDELVIALKDVGFTDVLKEFLSNESPDIWMQVLTLLAALVTEEECDIIQSNKERVEELLNVLAEGLEESEIRFDS</sequence>
<reference evidence="2" key="1">
    <citation type="submission" date="2022-11" db="EMBL/GenBank/DDBJ databases">
        <title>Centuries of genome instability and evolution in soft-shell clam transmissible cancer (bioRxiv).</title>
        <authorList>
            <person name="Hart S.F.M."/>
            <person name="Yonemitsu M.A."/>
            <person name="Giersch R.M."/>
            <person name="Beal B.F."/>
            <person name="Arriagada G."/>
            <person name="Davis B.W."/>
            <person name="Ostrander E.A."/>
            <person name="Goff S.P."/>
            <person name="Metzger M.J."/>
        </authorList>
    </citation>
    <scope>NUCLEOTIDE SEQUENCE</scope>
    <source>
        <strain evidence="2">MELC-2E11</strain>
        <tissue evidence="2">Siphon/mantle</tissue>
    </source>
</reference>
<name>A0ABY7ENI3_MYAAR</name>
<feature type="compositionally biased region" description="Basic and acidic residues" evidence="1">
    <location>
        <begin position="108"/>
        <end position="120"/>
    </location>
</feature>
<feature type="region of interest" description="Disordered" evidence="1">
    <location>
        <begin position="51"/>
        <end position="147"/>
    </location>
</feature>